<dbReference type="InterPro" id="IPR052169">
    <property type="entry name" value="CW_Biosynth-Accessory"/>
</dbReference>
<keyword evidence="2" id="KW-0732">Signal</keyword>
<dbReference type="Pfam" id="PF09587">
    <property type="entry name" value="PGA_cap"/>
    <property type="match status" value="1"/>
</dbReference>
<dbReference type="InterPro" id="IPR029052">
    <property type="entry name" value="Metallo-depent_PP-like"/>
</dbReference>
<dbReference type="InterPro" id="IPR019079">
    <property type="entry name" value="Capsule_synth_CapA"/>
</dbReference>
<evidence type="ECO:0000259" key="3">
    <source>
        <dbReference type="SMART" id="SM00854"/>
    </source>
</evidence>
<dbReference type="SMART" id="SM00854">
    <property type="entry name" value="PGA_cap"/>
    <property type="match status" value="1"/>
</dbReference>
<dbReference type="Proteomes" id="UP000178764">
    <property type="component" value="Unassembled WGS sequence"/>
</dbReference>
<evidence type="ECO:0000256" key="1">
    <source>
        <dbReference type="ARBA" id="ARBA00005662"/>
    </source>
</evidence>
<evidence type="ECO:0000313" key="5">
    <source>
        <dbReference type="Proteomes" id="UP000178764"/>
    </source>
</evidence>
<sequence length="307" mass="32947">MKKTLLIGLLLFVFGTSTTFAATLKLAFVGDILLARHVGKNIVSYGTNYPFENVAPVLKSADIAFGNFECTLYGQKITGTSKNFVFRAPANFAKAVSAGGIDIVSLANNHMLDSGRPGVKSTLIGLKDAGIATVGAGLNETEAYACRIIEIQGVKVGYLAFTDIANSGLLNAAATPSRAGVAVASDLNQLKACIIFSKKQCNLLVVSFHFGNEYQTEPSARQQLLVKLALDSGADIIIGHHPHVLQKVVQVKGKTVAYSLGNFVFDNHKPSRAKTEILIVNYDTVTSLQSIDQIPCYIRNCQPQLLR</sequence>
<dbReference type="AlphaFoldDB" id="A0A1F5DQG8"/>
<accession>A0A1F5DQG8</accession>
<dbReference type="PANTHER" id="PTHR33393:SF11">
    <property type="entry name" value="POLYGLUTAMINE SYNTHESIS ACCESSORY PROTEIN RV0574C-RELATED"/>
    <property type="match status" value="1"/>
</dbReference>
<dbReference type="Gene3D" id="3.60.21.10">
    <property type="match status" value="1"/>
</dbReference>
<evidence type="ECO:0000256" key="2">
    <source>
        <dbReference type="SAM" id="SignalP"/>
    </source>
</evidence>
<dbReference type="PANTHER" id="PTHR33393">
    <property type="entry name" value="POLYGLUTAMINE SYNTHESIS ACCESSORY PROTEIN RV0574C-RELATED"/>
    <property type="match status" value="1"/>
</dbReference>
<feature type="chain" id="PRO_5009518265" description="Capsule synthesis protein CapA domain-containing protein" evidence="2">
    <location>
        <begin position="22"/>
        <end position="307"/>
    </location>
</feature>
<dbReference type="SUPFAM" id="SSF56300">
    <property type="entry name" value="Metallo-dependent phosphatases"/>
    <property type="match status" value="1"/>
</dbReference>
<dbReference type="CDD" id="cd07381">
    <property type="entry name" value="MPP_CapA"/>
    <property type="match status" value="1"/>
</dbReference>
<protein>
    <recommendedName>
        <fullName evidence="3">Capsule synthesis protein CapA domain-containing protein</fullName>
    </recommendedName>
</protein>
<reference evidence="4 5" key="1">
    <citation type="journal article" date="2016" name="Nat. Commun.">
        <title>Thousands of microbial genomes shed light on interconnected biogeochemical processes in an aquifer system.</title>
        <authorList>
            <person name="Anantharaman K."/>
            <person name="Brown C.T."/>
            <person name="Hug L.A."/>
            <person name="Sharon I."/>
            <person name="Castelle C.J."/>
            <person name="Probst A.J."/>
            <person name="Thomas B.C."/>
            <person name="Singh A."/>
            <person name="Wilkins M.J."/>
            <person name="Karaoz U."/>
            <person name="Brodie E.L."/>
            <person name="Williams K.H."/>
            <person name="Hubbard S.S."/>
            <person name="Banfield J.F."/>
        </authorList>
    </citation>
    <scope>NUCLEOTIDE SEQUENCE [LARGE SCALE GENOMIC DNA]</scope>
</reference>
<organism evidence="4 5">
    <name type="scientific">Candidatus Berkelbacteria bacterium RBG_13_40_8</name>
    <dbReference type="NCBI Taxonomy" id="1797467"/>
    <lineage>
        <taxon>Bacteria</taxon>
        <taxon>Candidatus Berkelbacteria</taxon>
    </lineage>
</organism>
<comment type="caution">
    <text evidence="4">The sequence shown here is derived from an EMBL/GenBank/DDBJ whole genome shotgun (WGS) entry which is preliminary data.</text>
</comment>
<comment type="similarity">
    <text evidence="1">Belongs to the CapA family.</text>
</comment>
<evidence type="ECO:0000313" key="4">
    <source>
        <dbReference type="EMBL" id="OGD57335.1"/>
    </source>
</evidence>
<dbReference type="EMBL" id="MEZT01000003">
    <property type="protein sequence ID" value="OGD57335.1"/>
    <property type="molecule type" value="Genomic_DNA"/>
</dbReference>
<feature type="signal peptide" evidence="2">
    <location>
        <begin position="1"/>
        <end position="21"/>
    </location>
</feature>
<feature type="domain" description="Capsule synthesis protein CapA" evidence="3">
    <location>
        <begin position="25"/>
        <end position="267"/>
    </location>
</feature>
<proteinExistence type="inferred from homology"/>
<gene>
    <name evidence="4" type="ORF">A2V71_00755</name>
</gene>
<name>A0A1F5DQG8_9BACT</name>